<dbReference type="PANTHER" id="PTHR22911:SF76">
    <property type="entry name" value="EAMA DOMAIN-CONTAINING PROTEIN"/>
    <property type="match status" value="1"/>
</dbReference>
<feature type="transmembrane region" description="Helical" evidence="1">
    <location>
        <begin position="181"/>
        <end position="201"/>
    </location>
</feature>
<evidence type="ECO:0000259" key="2">
    <source>
        <dbReference type="Pfam" id="PF00892"/>
    </source>
</evidence>
<feature type="transmembrane region" description="Helical" evidence="1">
    <location>
        <begin position="150"/>
        <end position="169"/>
    </location>
</feature>
<evidence type="ECO:0000313" key="3">
    <source>
        <dbReference type="EMBL" id="GEJ56314.1"/>
    </source>
</evidence>
<name>A0A7I9VIT2_9BACT</name>
<dbReference type="InterPro" id="IPR037185">
    <property type="entry name" value="EmrE-like"/>
</dbReference>
<dbReference type="EMBL" id="BJTG01000002">
    <property type="protein sequence ID" value="GEJ56314.1"/>
    <property type="molecule type" value="Genomic_DNA"/>
</dbReference>
<keyword evidence="1" id="KW-1133">Transmembrane helix</keyword>
<feature type="transmembrane region" description="Helical" evidence="1">
    <location>
        <begin position="66"/>
        <end position="85"/>
    </location>
</feature>
<feature type="transmembrane region" description="Helical" evidence="1">
    <location>
        <begin position="91"/>
        <end position="112"/>
    </location>
</feature>
<keyword evidence="1" id="KW-0812">Transmembrane</keyword>
<keyword evidence="1" id="KW-0472">Membrane</keyword>
<evidence type="ECO:0000256" key="1">
    <source>
        <dbReference type="SAM" id="Phobius"/>
    </source>
</evidence>
<comment type="caution">
    <text evidence="3">The sequence shown here is derived from an EMBL/GenBank/DDBJ whole genome shotgun (WGS) entry which is preliminary data.</text>
</comment>
<dbReference type="GO" id="GO:0016020">
    <property type="term" value="C:membrane"/>
    <property type="evidence" value="ECO:0007669"/>
    <property type="project" value="InterPro"/>
</dbReference>
<gene>
    <name evidence="3" type="ORF">AMYX_10550</name>
</gene>
<keyword evidence="4" id="KW-1185">Reference proteome</keyword>
<feature type="transmembrane region" description="Helical" evidence="1">
    <location>
        <begin position="268"/>
        <end position="285"/>
    </location>
</feature>
<dbReference type="AlphaFoldDB" id="A0A7I9VIT2"/>
<feature type="transmembrane region" description="Helical" evidence="1">
    <location>
        <begin position="213"/>
        <end position="235"/>
    </location>
</feature>
<sequence length="300" mass="29970">MTPTPRRVRAGLALGVLSVSWAAILVRLADAPALAVAAWRLVLAGAAALAFALLRRRAELGALDRRALGLLAGAGLALALHFATWVSSLRLTSVASSVALVTTQPVWVALLSRALLGERIAPRVAGGIALAVAGGAAMAGGDLALGPRALAGDALALAGAVAAALYFVAGRRVRARLSLGAYVGVVYPAAALGLLALALAAGTPLAGYGARTWAALALLAVVPQLLGHSLLNWSLRWLSGTFVAVTILAEPVMSTVLAIPVLGERPTATQLVGGLVLLGGVVLAASGEPAAREVAADEAG</sequence>
<feature type="transmembrane region" description="Helical" evidence="1">
    <location>
        <begin position="124"/>
        <end position="144"/>
    </location>
</feature>
<feature type="domain" description="EamA" evidence="2">
    <location>
        <begin position="16"/>
        <end position="134"/>
    </location>
</feature>
<dbReference type="RefSeq" id="WP_176063666.1">
    <property type="nucleotide sequence ID" value="NZ_BJTG01000002.1"/>
</dbReference>
<feature type="transmembrane region" description="Helical" evidence="1">
    <location>
        <begin position="32"/>
        <end position="54"/>
    </location>
</feature>
<dbReference type="Proteomes" id="UP000503640">
    <property type="component" value="Unassembled WGS sequence"/>
</dbReference>
<proteinExistence type="predicted"/>
<protein>
    <recommendedName>
        <fullName evidence="2">EamA domain-containing protein</fullName>
    </recommendedName>
</protein>
<feature type="transmembrane region" description="Helical" evidence="1">
    <location>
        <begin position="242"/>
        <end position="262"/>
    </location>
</feature>
<dbReference type="SUPFAM" id="SSF103481">
    <property type="entry name" value="Multidrug resistance efflux transporter EmrE"/>
    <property type="match status" value="2"/>
</dbReference>
<accession>A0A7I9VIT2</accession>
<feature type="domain" description="EamA" evidence="2">
    <location>
        <begin position="151"/>
        <end position="284"/>
    </location>
</feature>
<dbReference type="Pfam" id="PF00892">
    <property type="entry name" value="EamA"/>
    <property type="match status" value="2"/>
</dbReference>
<dbReference type="PANTHER" id="PTHR22911">
    <property type="entry name" value="ACYL-MALONYL CONDENSING ENZYME-RELATED"/>
    <property type="match status" value="1"/>
</dbReference>
<evidence type="ECO:0000313" key="4">
    <source>
        <dbReference type="Proteomes" id="UP000503640"/>
    </source>
</evidence>
<dbReference type="InterPro" id="IPR000620">
    <property type="entry name" value="EamA_dom"/>
</dbReference>
<reference evidence="4" key="1">
    <citation type="journal article" date="2020" name="Appl. Environ. Microbiol.">
        <title>Diazotrophic Anaeromyxobacter Isolates from Soils.</title>
        <authorList>
            <person name="Masuda Y."/>
            <person name="Yamanaka H."/>
            <person name="Xu Z.X."/>
            <person name="Shiratori Y."/>
            <person name="Aono T."/>
            <person name="Amachi S."/>
            <person name="Senoo K."/>
            <person name="Itoh H."/>
        </authorList>
    </citation>
    <scope>NUCLEOTIDE SEQUENCE [LARGE SCALE GENOMIC DNA]</scope>
    <source>
        <strain evidence="4">R267</strain>
    </source>
</reference>
<organism evidence="3 4">
    <name type="scientific">Anaeromyxobacter diazotrophicus</name>
    <dbReference type="NCBI Taxonomy" id="2590199"/>
    <lineage>
        <taxon>Bacteria</taxon>
        <taxon>Pseudomonadati</taxon>
        <taxon>Myxococcota</taxon>
        <taxon>Myxococcia</taxon>
        <taxon>Myxococcales</taxon>
        <taxon>Cystobacterineae</taxon>
        <taxon>Anaeromyxobacteraceae</taxon>
        <taxon>Anaeromyxobacter</taxon>
    </lineage>
</organism>